<dbReference type="RefSeq" id="WP_279674324.1">
    <property type="nucleotide sequence ID" value="NZ_CP122566.1"/>
</dbReference>
<name>A0AAJ6ALN3_9MICC</name>
<dbReference type="InterPro" id="IPR050090">
    <property type="entry name" value="Tyrosine_recombinase_XerCD"/>
</dbReference>
<dbReference type="PANTHER" id="PTHR30349">
    <property type="entry name" value="PHAGE INTEGRASE-RELATED"/>
    <property type="match status" value="1"/>
</dbReference>
<dbReference type="SUPFAM" id="SSF56349">
    <property type="entry name" value="DNA breaking-rejoining enzymes"/>
    <property type="match status" value="1"/>
</dbReference>
<dbReference type="Gene3D" id="1.10.150.130">
    <property type="match status" value="1"/>
</dbReference>
<feature type="domain" description="Tyr recombinase" evidence="5">
    <location>
        <begin position="136"/>
        <end position="329"/>
    </location>
</feature>
<sequence>MEGAKAWKRIIETAGGDPAKAENALLSKISSVPTFAEIADQHIDRLISATPYTIRAYKGYLKNHCGPISGLPVDKVDEDDMIGWIRYMQDKGKSAKTIANVHGFISAVFSTAVRKKYRPDNPCDARLLPRGGVVEDTTTFLTMGEFQQVLAHVAEEHRPLFVFLISTGLRFGEALALRRTDFQLDGPTPTARVTKSWKRSGSDHSFFIGEPKTRKAVRSVALAPSTVELVKKRLERVPEHGYVFAPNGVVPPAYDRLANNWRSAVKKARQNGLEKRPRIHDLRHSHASLMIGQGMNLYELATRLGHESITTTTGTYGHLVPDAHFRAMDFVEKSLST</sequence>
<keyword evidence="8" id="KW-1185">Reference proteome</keyword>
<dbReference type="AlphaFoldDB" id="A0AAJ6ALN3"/>
<organism evidence="7 8">
    <name type="scientific">Auritidibacter ignavus</name>
    <dbReference type="NCBI Taxonomy" id="678932"/>
    <lineage>
        <taxon>Bacteria</taxon>
        <taxon>Bacillati</taxon>
        <taxon>Actinomycetota</taxon>
        <taxon>Actinomycetes</taxon>
        <taxon>Micrococcales</taxon>
        <taxon>Micrococcaceae</taxon>
        <taxon>Auritidibacter</taxon>
    </lineage>
</organism>
<evidence type="ECO:0000256" key="2">
    <source>
        <dbReference type="ARBA" id="ARBA00023125"/>
    </source>
</evidence>
<dbReference type="InterPro" id="IPR025269">
    <property type="entry name" value="SAM-like_dom"/>
</dbReference>
<evidence type="ECO:0000256" key="4">
    <source>
        <dbReference type="PROSITE-ProRule" id="PRU01248"/>
    </source>
</evidence>
<dbReference type="Pfam" id="PF13102">
    <property type="entry name" value="Phage_int_SAM_5"/>
    <property type="match status" value="1"/>
</dbReference>
<feature type="domain" description="Core-binding (CB)" evidence="6">
    <location>
        <begin position="33"/>
        <end position="113"/>
    </location>
</feature>
<dbReference type="InterPro" id="IPR002104">
    <property type="entry name" value="Integrase_catalytic"/>
</dbReference>
<reference evidence="7 8" key="1">
    <citation type="submission" date="2023-03" db="EMBL/GenBank/DDBJ databases">
        <title>Complete genome sequences of several Auritidibacter ignavus strains isolated from ear infections.</title>
        <authorList>
            <person name="Baehr T."/>
            <person name="Baumhoegger A.M."/>
        </authorList>
    </citation>
    <scope>NUCLEOTIDE SEQUENCE [LARGE SCALE GENOMIC DNA]</scope>
    <source>
        <strain evidence="7 8">BABAE-6</strain>
    </source>
</reference>
<dbReference type="InterPro" id="IPR013762">
    <property type="entry name" value="Integrase-like_cat_sf"/>
</dbReference>
<dbReference type="Proteomes" id="UP001224674">
    <property type="component" value="Chromosome"/>
</dbReference>
<accession>A0AAJ6ALN3</accession>
<evidence type="ECO:0000259" key="6">
    <source>
        <dbReference type="PROSITE" id="PS51900"/>
    </source>
</evidence>
<keyword evidence="3" id="KW-0233">DNA recombination</keyword>
<dbReference type="PANTHER" id="PTHR30349:SF64">
    <property type="entry name" value="PROPHAGE INTEGRASE INTD-RELATED"/>
    <property type="match status" value="1"/>
</dbReference>
<evidence type="ECO:0000313" key="7">
    <source>
        <dbReference type="EMBL" id="WGH92079.1"/>
    </source>
</evidence>
<evidence type="ECO:0000256" key="3">
    <source>
        <dbReference type="ARBA" id="ARBA00023172"/>
    </source>
</evidence>
<comment type="similarity">
    <text evidence="1">Belongs to the 'phage' integrase family.</text>
</comment>
<gene>
    <name evidence="7" type="ORF">QDX21_06985</name>
</gene>
<dbReference type="InterPro" id="IPR011010">
    <property type="entry name" value="DNA_brk_join_enz"/>
</dbReference>
<dbReference type="PROSITE" id="PS51898">
    <property type="entry name" value="TYR_RECOMBINASE"/>
    <property type="match status" value="1"/>
</dbReference>
<evidence type="ECO:0000259" key="5">
    <source>
        <dbReference type="PROSITE" id="PS51898"/>
    </source>
</evidence>
<keyword evidence="2 4" id="KW-0238">DNA-binding</keyword>
<proteinExistence type="inferred from homology"/>
<dbReference type="InterPro" id="IPR010998">
    <property type="entry name" value="Integrase_recombinase_N"/>
</dbReference>
<dbReference type="InterPro" id="IPR044068">
    <property type="entry name" value="CB"/>
</dbReference>
<dbReference type="EMBL" id="CP122566">
    <property type="protein sequence ID" value="WGH92079.1"/>
    <property type="molecule type" value="Genomic_DNA"/>
</dbReference>
<dbReference type="GO" id="GO:0006310">
    <property type="term" value="P:DNA recombination"/>
    <property type="evidence" value="ECO:0007669"/>
    <property type="project" value="UniProtKB-KW"/>
</dbReference>
<evidence type="ECO:0000313" key="8">
    <source>
        <dbReference type="Proteomes" id="UP001224674"/>
    </source>
</evidence>
<dbReference type="Pfam" id="PF00589">
    <property type="entry name" value="Phage_integrase"/>
    <property type="match status" value="1"/>
</dbReference>
<evidence type="ECO:0000256" key="1">
    <source>
        <dbReference type="ARBA" id="ARBA00008857"/>
    </source>
</evidence>
<dbReference type="GO" id="GO:0015074">
    <property type="term" value="P:DNA integration"/>
    <property type="evidence" value="ECO:0007669"/>
    <property type="project" value="InterPro"/>
</dbReference>
<protein>
    <submittedName>
        <fullName evidence="7">Site-specific integrase</fullName>
    </submittedName>
</protein>
<dbReference type="GO" id="GO:0003677">
    <property type="term" value="F:DNA binding"/>
    <property type="evidence" value="ECO:0007669"/>
    <property type="project" value="UniProtKB-UniRule"/>
</dbReference>
<dbReference type="CDD" id="cd01189">
    <property type="entry name" value="INT_ICEBs1_C_like"/>
    <property type="match status" value="1"/>
</dbReference>
<dbReference type="PROSITE" id="PS51900">
    <property type="entry name" value="CB"/>
    <property type="match status" value="1"/>
</dbReference>
<dbReference type="Gene3D" id="1.10.443.10">
    <property type="entry name" value="Intergrase catalytic core"/>
    <property type="match status" value="1"/>
</dbReference>